<feature type="compositionally biased region" description="Polar residues" evidence="1">
    <location>
        <begin position="105"/>
        <end position="116"/>
    </location>
</feature>
<accession>A0A1B6KKB9</accession>
<proteinExistence type="predicted"/>
<sequence length="139" mass="15221">CSGNESSLFLNPTLTSLTKSFFLFIGNLSISSTIYLDTTIQKSDNLKHAERNQGNQGLLVEGEKERCQVRQDKEESRQHKVQGPVFQVPLHSGHSRQGKGGEAETVSSSRPASFTVTTSFRTPGRALFATSHTIKVPVS</sequence>
<dbReference type="AlphaFoldDB" id="A0A1B6KKB9"/>
<feature type="non-terminal residue" evidence="2">
    <location>
        <position position="1"/>
    </location>
</feature>
<feature type="region of interest" description="Disordered" evidence="1">
    <location>
        <begin position="71"/>
        <end position="116"/>
    </location>
</feature>
<name>A0A1B6KKB9_9HEMI</name>
<gene>
    <name evidence="2" type="ORF">g.8774</name>
</gene>
<reference evidence="2" key="1">
    <citation type="submission" date="2015-11" db="EMBL/GenBank/DDBJ databases">
        <title>De novo transcriptome assembly of four potential Pierce s Disease insect vectors from Arizona vineyards.</title>
        <authorList>
            <person name="Tassone E.E."/>
        </authorList>
    </citation>
    <scope>NUCLEOTIDE SEQUENCE</scope>
</reference>
<organism evidence="2">
    <name type="scientific">Graphocephala atropunctata</name>
    <dbReference type="NCBI Taxonomy" id="36148"/>
    <lineage>
        <taxon>Eukaryota</taxon>
        <taxon>Metazoa</taxon>
        <taxon>Ecdysozoa</taxon>
        <taxon>Arthropoda</taxon>
        <taxon>Hexapoda</taxon>
        <taxon>Insecta</taxon>
        <taxon>Pterygota</taxon>
        <taxon>Neoptera</taxon>
        <taxon>Paraneoptera</taxon>
        <taxon>Hemiptera</taxon>
        <taxon>Auchenorrhyncha</taxon>
        <taxon>Membracoidea</taxon>
        <taxon>Cicadellidae</taxon>
        <taxon>Cicadellinae</taxon>
        <taxon>Cicadellini</taxon>
        <taxon>Graphocephala</taxon>
    </lineage>
</organism>
<protein>
    <submittedName>
        <fullName evidence="2">Uncharacterized protein</fullName>
    </submittedName>
</protein>
<dbReference type="EMBL" id="GEBQ01028091">
    <property type="protein sequence ID" value="JAT11886.1"/>
    <property type="molecule type" value="Transcribed_RNA"/>
</dbReference>
<evidence type="ECO:0000313" key="2">
    <source>
        <dbReference type="EMBL" id="JAT11886.1"/>
    </source>
</evidence>
<evidence type="ECO:0000256" key="1">
    <source>
        <dbReference type="SAM" id="MobiDB-lite"/>
    </source>
</evidence>